<comment type="cofactor">
    <cofactor evidence="8">
        <name>Zn(2+)</name>
        <dbReference type="ChEBI" id="CHEBI:29105"/>
    </cofactor>
    <text evidence="8">Binds 1 zinc ion per subunit.</text>
</comment>
<protein>
    <recommendedName>
        <fullName evidence="3 7">Guanine deaminase</fullName>
        <shortName evidence="8">Guanase</shortName>
        <ecNumber evidence="3 7">3.5.4.3</ecNumber>
    </recommendedName>
    <alternativeName>
        <fullName evidence="8">Guanine aminohydrolase</fullName>
    </alternativeName>
</protein>
<keyword evidence="6 8" id="KW-0862">Zinc</keyword>
<sequence length="434" mass="46525">MTDTLIRGRLLTFHADPEDSADSHRYIEDGGLLIREGRIAAIGEVPALARANPDALQIDHRPHLILPGFIDPHIHFPQTQIVASYAAELLDWLNDYTFPAEAAFAGPAHAARLAGAFLDLLTAHGTTTACAFGSSHPASVDALFSAAEARGMAMLGGKVMMDRNAPAGVLDTAQSSHDDSRALIDRWAGRGRLTYAITPRFAITSTPAQLEAAGALAAAYPHLPVQTHLSENRAEIDLTLSLYPQARDYLDIYDRYGLLGPRSLMGHAIHLTPREIARMAETGTRAIHCPTSNLFLGSGLFDRDGLRAAGVVTGIATDIGAGTSWSMLRTLDEGYKISQLRGQRLTPLAAFHWATRGNALALGMADRIGTLDAGTDADLVVLDARATPAMALRAETIGTLAEELFLLQTLGDDRAVAQTYVAGRPVKKTDRRAE</sequence>
<evidence type="ECO:0000256" key="1">
    <source>
        <dbReference type="ARBA" id="ARBA00004984"/>
    </source>
</evidence>
<evidence type="ECO:0000313" key="11">
    <source>
        <dbReference type="Proteomes" id="UP000193017"/>
    </source>
</evidence>
<evidence type="ECO:0000256" key="6">
    <source>
        <dbReference type="ARBA" id="ARBA00022833"/>
    </source>
</evidence>
<dbReference type="Proteomes" id="UP000193017">
    <property type="component" value="Chromosome"/>
</dbReference>
<keyword evidence="11" id="KW-1185">Reference proteome</keyword>
<evidence type="ECO:0000256" key="3">
    <source>
        <dbReference type="ARBA" id="ARBA00012781"/>
    </source>
</evidence>
<name>A0A1W6CZ59_9RHOB</name>
<dbReference type="EMBL" id="CP020612">
    <property type="protein sequence ID" value="ARJ70154.1"/>
    <property type="molecule type" value="Genomic_DNA"/>
</dbReference>
<dbReference type="SUPFAM" id="SSF51338">
    <property type="entry name" value="Composite domain of metallo-dependent hydrolases"/>
    <property type="match status" value="2"/>
</dbReference>
<dbReference type="GO" id="GO:0005829">
    <property type="term" value="C:cytosol"/>
    <property type="evidence" value="ECO:0007669"/>
    <property type="project" value="TreeGrafter"/>
</dbReference>
<dbReference type="GO" id="GO:0008270">
    <property type="term" value="F:zinc ion binding"/>
    <property type="evidence" value="ECO:0007669"/>
    <property type="project" value="UniProtKB-UniRule"/>
</dbReference>
<dbReference type="InterPro" id="IPR011059">
    <property type="entry name" value="Metal-dep_hydrolase_composite"/>
</dbReference>
<evidence type="ECO:0000256" key="7">
    <source>
        <dbReference type="NCBIfam" id="TIGR02967"/>
    </source>
</evidence>
<dbReference type="PANTHER" id="PTHR11271">
    <property type="entry name" value="GUANINE DEAMINASE"/>
    <property type="match status" value="1"/>
</dbReference>
<accession>A0A1W6CZ59</accession>
<dbReference type="InterPro" id="IPR051607">
    <property type="entry name" value="Metallo-dep_hydrolases"/>
</dbReference>
<dbReference type="SUPFAM" id="SSF51556">
    <property type="entry name" value="Metallo-dependent hydrolases"/>
    <property type="match status" value="1"/>
</dbReference>
<dbReference type="GO" id="GO:0008892">
    <property type="term" value="F:guanine deaminase activity"/>
    <property type="evidence" value="ECO:0007669"/>
    <property type="project" value="UniProtKB-UniRule"/>
</dbReference>
<evidence type="ECO:0000313" key="10">
    <source>
        <dbReference type="EMBL" id="ARJ70154.1"/>
    </source>
</evidence>
<dbReference type="Gene3D" id="2.30.40.10">
    <property type="entry name" value="Urease, subunit C, domain 1"/>
    <property type="match status" value="1"/>
</dbReference>
<reference evidence="10 11" key="1">
    <citation type="submission" date="2017-03" db="EMBL/GenBank/DDBJ databases">
        <title>Genome sequence of Paracoccus contaminans isolated from a water microcosm.</title>
        <authorList>
            <person name="Aurass P."/>
            <person name="Karste S."/>
            <person name="Trost E."/>
            <person name="Glaeser S.P."/>
            <person name="Kaempfer P."/>
            <person name="Flieger A."/>
        </authorList>
    </citation>
    <scope>NUCLEOTIDE SEQUENCE [LARGE SCALE GENOMIC DNA]</scope>
    <source>
        <strain evidence="11">RKI 16-01929T\LMG 29738T\CCM 8701T\CIP 111112T</strain>
    </source>
</reference>
<dbReference type="InterPro" id="IPR014311">
    <property type="entry name" value="Guanine_deaminase"/>
</dbReference>
<proteinExistence type="inferred from homology"/>
<evidence type="ECO:0000256" key="4">
    <source>
        <dbReference type="ARBA" id="ARBA00022723"/>
    </source>
</evidence>
<comment type="function">
    <text evidence="8">Catalyzes the hydrolytic deamination of guanine, producing xanthine and ammonia.</text>
</comment>
<dbReference type="InterPro" id="IPR006680">
    <property type="entry name" value="Amidohydro-rel"/>
</dbReference>
<evidence type="ECO:0000256" key="5">
    <source>
        <dbReference type="ARBA" id="ARBA00022801"/>
    </source>
</evidence>
<comment type="pathway">
    <text evidence="1 8">Purine metabolism; guanine degradation; xanthine from guanine: step 1/1.</text>
</comment>
<keyword evidence="5 8" id="KW-0378">Hydrolase</keyword>
<comment type="similarity">
    <text evidence="2 8">Belongs to the metallo-dependent hydrolases superfamily. ATZ/TRZ family.</text>
</comment>
<dbReference type="KEGG" id="pcon:B0A89_11490"/>
<dbReference type="RefSeq" id="WP_085378269.1">
    <property type="nucleotide sequence ID" value="NZ_CP020612.1"/>
</dbReference>
<dbReference type="Gene3D" id="3.20.20.140">
    <property type="entry name" value="Metal-dependent hydrolases"/>
    <property type="match status" value="1"/>
</dbReference>
<dbReference type="PANTHER" id="PTHR11271:SF6">
    <property type="entry name" value="GUANINE DEAMINASE"/>
    <property type="match status" value="1"/>
</dbReference>
<evidence type="ECO:0000256" key="2">
    <source>
        <dbReference type="ARBA" id="ARBA00006745"/>
    </source>
</evidence>
<gene>
    <name evidence="10" type="ORF">B0A89_11490</name>
</gene>
<evidence type="ECO:0000256" key="8">
    <source>
        <dbReference type="RuleBase" id="RU366009"/>
    </source>
</evidence>
<comment type="catalytic activity">
    <reaction evidence="8">
        <text>guanine + H2O + H(+) = xanthine + NH4(+)</text>
        <dbReference type="Rhea" id="RHEA:14665"/>
        <dbReference type="ChEBI" id="CHEBI:15377"/>
        <dbReference type="ChEBI" id="CHEBI:15378"/>
        <dbReference type="ChEBI" id="CHEBI:16235"/>
        <dbReference type="ChEBI" id="CHEBI:17712"/>
        <dbReference type="ChEBI" id="CHEBI:28938"/>
        <dbReference type="EC" id="3.5.4.3"/>
    </reaction>
</comment>
<dbReference type="GO" id="GO:0006147">
    <property type="term" value="P:guanine catabolic process"/>
    <property type="evidence" value="ECO:0007669"/>
    <property type="project" value="UniProtKB-UniRule"/>
</dbReference>
<dbReference type="Pfam" id="PF01979">
    <property type="entry name" value="Amidohydro_1"/>
    <property type="match status" value="1"/>
</dbReference>
<dbReference type="OrthoDB" id="9787621at2"/>
<feature type="domain" description="Amidohydrolase-related" evidence="9">
    <location>
        <begin position="65"/>
        <end position="426"/>
    </location>
</feature>
<dbReference type="EC" id="3.5.4.3" evidence="3 7"/>
<organism evidence="10 11">
    <name type="scientific">Paracoccus contaminans</name>
    <dbReference type="NCBI Taxonomy" id="1945662"/>
    <lineage>
        <taxon>Bacteria</taxon>
        <taxon>Pseudomonadati</taxon>
        <taxon>Pseudomonadota</taxon>
        <taxon>Alphaproteobacteria</taxon>
        <taxon>Rhodobacterales</taxon>
        <taxon>Paracoccaceae</taxon>
        <taxon>Paracoccus</taxon>
    </lineage>
</organism>
<evidence type="ECO:0000259" key="9">
    <source>
        <dbReference type="Pfam" id="PF01979"/>
    </source>
</evidence>
<dbReference type="STRING" id="1945662.B0A89_11490"/>
<keyword evidence="4 8" id="KW-0479">Metal-binding</keyword>
<dbReference type="NCBIfam" id="TIGR02967">
    <property type="entry name" value="guan_deamin"/>
    <property type="match status" value="1"/>
</dbReference>
<dbReference type="InterPro" id="IPR032466">
    <property type="entry name" value="Metal_Hydrolase"/>
</dbReference>
<dbReference type="NCBIfam" id="NF006679">
    <property type="entry name" value="PRK09228.1"/>
    <property type="match status" value="1"/>
</dbReference>
<dbReference type="UniPathway" id="UPA00603">
    <property type="reaction ID" value="UER00660"/>
</dbReference>
<dbReference type="AlphaFoldDB" id="A0A1W6CZ59"/>